<dbReference type="Proteomes" id="UP000006753">
    <property type="component" value="Unassembled WGS sequence"/>
</dbReference>
<dbReference type="InterPro" id="IPR039717">
    <property type="entry name" value="Hgh1"/>
</dbReference>
<protein>
    <recommendedName>
        <fullName evidence="2">Protein HGH1 homolog</fullName>
    </recommendedName>
</protein>
<evidence type="ECO:0000313" key="7">
    <source>
        <dbReference type="Proteomes" id="UP000006753"/>
    </source>
</evidence>
<dbReference type="Pfam" id="PF04064">
    <property type="entry name" value="DUF384"/>
    <property type="match status" value="1"/>
</dbReference>
<organism evidence="6 7">
    <name type="scientific">Marssonina brunnea f. sp. multigermtubi (strain MB_m1)</name>
    <name type="common">Marssonina leaf spot fungus</name>
    <dbReference type="NCBI Taxonomy" id="1072389"/>
    <lineage>
        <taxon>Eukaryota</taxon>
        <taxon>Fungi</taxon>
        <taxon>Dikarya</taxon>
        <taxon>Ascomycota</taxon>
        <taxon>Pezizomycotina</taxon>
        <taxon>Leotiomycetes</taxon>
        <taxon>Helotiales</taxon>
        <taxon>Drepanopezizaceae</taxon>
        <taxon>Drepanopeziza</taxon>
    </lineage>
</organism>
<evidence type="ECO:0000259" key="5">
    <source>
        <dbReference type="Pfam" id="PF04064"/>
    </source>
</evidence>
<dbReference type="GeneID" id="18756499"/>
<dbReference type="InterPro" id="IPR016024">
    <property type="entry name" value="ARM-type_fold"/>
</dbReference>
<feature type="domain" description="Protein HGH1 N-terminal" evidence="4">
    <location>
        <begin position="127"/>
        <end position="311"/>
    </location>
</feature>
<evidence type="ECO:0000259" key="4">
    <source>
        <dbReference type="Pfam" id="PF04063"/>
    </source>
</evidence>
<dbReference type="InParanoid" id="K1X8M9"/>
<evidence type="ECO:0000256" key="1">
    <source>
        <dbReference type="ARBA" id="ARBA00006712"/>
    </source>
</evidence>
<keyword evidence="6" id="KW-0238">DNA-binding</keyword>
<sequence>MAELSTPPNFQFAESEGRLQWTVAIISPTTSPKMPTELEELVDFVSHGNTQVRQLAVENLVPYSTSQPAIFKTNELLPVKDLKLLVRDYEKIAADATTILINLTADQEILEYLASDHAFVKTLLGRVTNPSEPNANLISMLLANLAKYDELKDILTVEAPAPKELASNNKAIDQLLDLFVKGADGTYNKAADFDYLSYLVADLAKHKEGRQYFLTKQEYDGIVPLSKLVVFTEHKSFVRRKGVASTIKNVAFEIDAHPALLDEDEINILPYLLLPITGNEEFTEEESLDMLPDLQLLPPDKKRDSDPSIIQTHIETLMLLTTTRQGRDLMRSIRVYPIVRETHLHVENDGVREACERLVQVLMRDEEGEEVSGEMKALERRPRVGTGNKPFGSGRPQISAGAGGWAKQDEPEEEDDDDDDDDDKIVEV</sequence>
<evidence type="ECO:0000256" key="3">
    <source>
        <dbReference type="SAM" id="MobiDB-lite"/>
    </source>
</evidence>
<dbReference type="AlphaFoldDB" id="K1X8M9"/>
<feature type="domain" description="Protein HGH1 C-terminal" evidence="5">
    <location>
        <begin position="316"/>
        <end position="370"/>
    </location>
</feature>
<dbReference type="OMA" id="MCILLTN"/>
<dbReference type="eggNOG" id="KOG2973">
    <property type="taxonomic scope" value="Eukaryota"/>
</dbReference>
<dbReference type="Gene3D" id="1.25.10.10">
    <property type="entry name" value="Leucine-rich Repeat Variant"/>
    <property type="match status" value="1"/>
</dbReference>
<dbReference type="GO" id="GO:0006457">
    <property type="term" value="P:protein folding"/>
    <property type="evidence" value="ECO:0007669"/>
    <property type="project" value="EnsemblFungi"/>
</dbReference>
<dbReference type="OrthoDB" id="338814at2759"/>
<dbReference type="FunCoup" id="K1X8M9">
    <property type="interactions" value="1035"/>
</dbReference>
<dbReference type="EMBL" id="JH921428">
    <property type="protein sequence ID" value="EKD21451.1"/>
    <property type="molecule type" value="Genomic_DNA"/>
</dbReference>
<dbReference type="Pfam" id="PF04063">
    <property type="entry name" value="DUF383"/>
    <property type="match status" value="1"/>
</dbReference>
<dbReference type="PANTHER" id="PTHR13387:SF9">
    <property type="entry name" value="PROTEIN HGH1 HOMOLOG"/>
    <property type="match status" value="1"/>
</dbReference>
<gene>
    <name evidence="6" type="ORF">MBM_00564</name>
</gene>
<dbReference type="PANTHER" id="PTHR13387">
    <property type="entry name" value="PROTEIN HGH1 HOMOLOG"/>
    <property type="match status" value="1"/>
</dbReference>
<dbReference type="KEGG" id="mbe:MBM_00564"/>
<dbReference type="STRING" id="1072389.K1X8M9"/>
<dbReference type="InterPro" id="IPR011989">
    <property type="entry name" value="ARM-like"/>
</dbReference>
<feature type="compositionally biased region" description="Acidic residues" evidence="3">
    <location>
        <begin position="410"/>
        <end position="428"/>
    </location>
</feature>
<comment type="similarity">
    <text evidence="1">Belongs to the HGH1 family.</text>
</comment>
<reference evidence="6 7" key="1">
    <citation type="journal article" date="2012" name="BMC Genomics">
        <title>Sequencing the genome of Marssonina brunnea reveals fungus-poplar co-evolution.</title>
        <authorList>
            <person name="Zhu S."/>
            <person name="Cao Y.-Z."/>
            <person name="Jiang C."/>
            <person name="Tan B.-Y."/>
            <person name="Wang Z."/>
            <person name="Feng S."/>
            <person name="Zhang L."/>
            <person name="Su X.-H."/>
            <person name="Brejova B."/>
            <person name="Vinar T."/>
            <person name="Xu M."/>
            <person name="Wang M.-X."/>
            <person name="Zhang S.-G."/>
            <person name="Huang M.-R."/>
            <person name="Wu R."/>
            <person name="Zhou Y."/>
        </authorList>
    </citation>
    <scope>NUCLEOTIDE SEQUENCE [LARGE SCALE GENOMIC DNA]</scope>
    <source>
        <strain evidence="6 7">MB_m1</strain>
    </source>
</reference>
<accession>K1X8M9</accession>
<name>K1X8M9_MARBU</name>
<evidence type="ECO:0000313" key="6">
    <source>
        <dbReference type="EMBL" id="EKD21451.1"/>
    </source>
</evidence>
<dbReference type="SUPFAM" id="SSF48371">
    <property type="entry name" value="ARM repeat"/>
    <property type="match status" value="1"/>
</dbReference>
<dbReference type="InterPro" id="IPR007205">
    <property type="entry name" value="Protein_HGH1_N"/>
</dbReference>
<proteinExistence type="inferred from homology"/>
<evidence type="ECO:0000256" key="2">
    <source>
        <dbReference type="ARBA" id="ARBA00014076"/>
    </source>
</evidence>
<dbReference type="GO" id="GO:0061770">
    <property type="term" value="F:translation elongation factor binding"/>
    <property type="evidence" value="ECO:0007669"/>
    <property type="project" value="EnsemblFungi"/>
</dbReference>
<keyword evidence="7" id="KW-1185">Reference proteome</keyword>
<dbReference type="GO" id="GO:0003677">
    <property type="term" value="F:DNA binding"/>
    <property type="evidence" value="ECO:0007669"/>
    <property type="project" value="UniProtKB-KW"/>
</dbReference>
<dbReference type="HOGENOM" id="CLU_037769_2_1_1"/>
<dbReference type="InterPro" id="IPR007206">
    <property type="entry name" value="Protein_HGH1_C"/>
</dbReference>
<feature type="region of interest" description="Disordered" evidence="3">
    <location>
        <begin position="366"/>
        <end position="428"/>
    </location>
</feature>